<keyword evidence="2" id="KW-1185">Reference proteome</keyword>
<dbReference type="EMBL" id="JACGXN010000016">
    <property type="protein sequence ID" value="MBA8881739.1"/>
    <property type="molecule type" value="Genomic_DNA"/>
</dbReference>
<accession>A0A839ES29</accession>
<dbReference type="Proteomes" id="UP000549052">
    <property type="component" value="Unassembled WGS sequence"/>
</dbReference>
<gene>
    <name evidence="1" type="ORF">FHW16_005484</name>
</gene>
<sequence>MSNRLLMRPDLVRVSRAGTDVYTAGWDNLLFTTERSVQHFFLEGLVNLPNGNGSNTQSGTTEIFFGKTFPTAPWFYLQVGNYFPNSFCYIGAIGNYNGSNNTSWWATVGYPDPLIGWGGDRLPISWFVERNAVPSGPVRYRILDLDLEN</sequence>
<proteinExistence type="predicted"/>
<evidence type="ECO:0000313" key="1">
    <source>
        <dbReference type="EMBL" id="MBA8881739.1"/>
    </source>
</evidence>
<comment type="caution">
    <text evidence="1">The sequence shown here is derived from an EMBL/GenBank/DDBJ whole genome shotgun (WGS) entry which is preliminary data.</text>
</comment>
<reference evidence="1 2" key="1">
    <citation type="submission" date="2020-07" db="EMBL/GenBank/DDBJ databases">
        <title>Genomic Encyclopedia of Type Strains, Phase IV (KMG-V): Genome sequencing to study the core and pangenomes of soil and plant-associated prokaryotes.</title>
        <authorList>
            <person name="Whitman W."/>
        </authorList>
    </citation>
    <scope>NUCLEOTIDE SEQUENCE [LARGE SCALE GENOMIC DNA]</scope>
    <source>
        <strain evidence="1 2">AN3</strain>
    </source>
</reference>
<name>A0A839ES29_9HYPH</name>
<organism evidence="1 2">
    <name type="scientific">Phyllobacterium myrsinacearum</name>
    <dbReference type="NCBI Taxonomy" id="28101"/>
    <lineage>
        <taxon>Bacteria</taxon>
        <taxon>Pseudomonadati</taxon>
        <taxon>Pseudomonadota</taxon>
        <taxon>Alphaproteobacteria</taxon>
        <taxon>Hyphomicrobiales</taxon>
        <taxon>Phyllobacteriaceae</taxon>
        <taxon>Phyllobacterium</taxon>
    </lineage>
</organism>
<dbReference type="AlphaFoldDB" id="A0A839ES29"/>
<evidence type="ECO:0000313" key="2">
    <source>
        <dbReference type="Proteomes" id="UP000549052"/>
    </source>
</evidence>
<protein>
    <submittedName>
        <fullName evidence="1">Uncharacterized protein</fullName>
    </submittedName>
</protein>